<evidence type="ECO:0000256" key="2">
    <source>
        <dbReference type="ARBA" id="ARBA00022771"/>
    </source>
</evidence>
<feature type="region of interest" description="Disordered" evidence="4">
    <location>
        <begin position="81"/>
        <end position="107"/>
    </location>
</feature>
<accession>A0A8D0E6C4</accession>
<dbReference type="SUPFAM" id="SSF57667">
    <property type="entry name" value="beta-beta-alpha zinc fingers"/>
    <property type="match status" value="1"/>
</dbReference>
<evidence type="ECO:0000256" key="4">
    <source>
        <dbReference type="SAM" id="MobiDB-lite"/>
    </source>
</evidence>
<evidence type="ECO:0000259" key="5">
    <source>
        <dbReference type="Pfam" id="PF02892"/>
    </source>
</evidence>
<evidence type="ECO:0000256" key="3">
    <source>
        <dbReference type="ARBA" id="ARBA00022833"/>
    </source>
</evidence>
<evidence type="ECO:0000313" key="6">
    <source>
        <dbReference type="Ensembl" id="ENSSMRP00000026764.1"/>
    </source>
</evidence>
<dbReference type="SMART" id="SM00614">
    <property type="entry name" value="ZnF_BED"/>
    <property type="match status" value="1"/>
</dbReference>
<dbReference type="InterPro" id="IPR036236">
    <property type="entry name" value="Znf_C2H2_sf"/>
</dbReference>
<keyword evidence="7" id="KW-1185">Reference proteome</keyword>
<feature type="domain" description="BED-type" evidence="5">
    <location>
        <begin position="39"/>
        <end position="83"/>
    </location>
</feature>
<dbReference type="GO" id="GO:0003677">
    <property type="term" value="F:DNA binding"/>
    <property type="evidence" value="ECO:0007669"/>
    <property type="project" value="InterPro"/>
</dbReference>
<keyword evidence="2" id="KW-0863">Zinc-finger</keyword>
<dbReference type="Proteomes" id="UP000694421">
    <property type="component" value="Unplaced"/>
</dbReference>
<name>A0A8D0E6C4_SALMN</name>
<evidence type="ECO:0000313" key="7">
    <source>
        <dbReference type="Proteomes" id="UP000694421"/>
    </source>
</evidence>
<organism evidence="6 7">
    <name type="scientific">Salvator merianae</name>
    <name type="common">Argentine black and white tegu</name>
    <name type="synonym">Tupinambis merianae</name>
    <dbReference type="NCBI Taxonomy" id="96440"/>
    <lineage>
        <taxon>Eukaryota</taxon>
        <taxon>Metazoa</taxon>
        <taxon>Chordata</taxon>
        <taxon>Craniata</taxon>
        <taxon>Vertebrata</taxon>
        <taxon>Euteleostomi</taxon>
        <taxon>Lepidosauria</taxon>
        <taxon>Squamata</taxon>
        <taxon>Bifurcata</taxon>
        <taxon>Unidentata</taxon>
        <taxon>Episquamata</taxon>
        <taxon>Laterata</taxon>
        <taxon>Teiioidea</taxon>
        <taxon>Teiidae</taxon>
        <taxon>Salvator</taxon>
    </lineage>
</organism>
<proteinExistence type="predicted"/>
<reference evidence="6" key="1">
    <citation type="submission" date="2025-08" db="UniProtKB">
        <authorList>
            <consortium name="Ensembl"/>
        </authorList>
    </citation>
    <scope>IDENTIFICATION</scope>
</reference>
<dbReference type="AlphaFoldDB" id="A0A8D0E6C4"/>
<dbReference type="Pfam" id="PF02892">
    <property type="entry name" value="zf-BED"/>
    <property type="match status" value="1"/>
</dbReference>
<feature type="region of interest" description="Disordered" evidence="4">
    <location>
        <begin position="154"/>
        <end position="180"/>
    </location>
</feature>
<keyword evidence="1" id="KW-0479">Metal-binding</keyword>
<dbReference type="GO" id="GO:0008270">
    <property type="term" value="F:zinc ion binding"/>
    <property type="evidence" value="ECO:0007669"/>
    <property type="project" value="UniProtKB-KW"/>
</dbReference>
<evidence type="ECO:0000256" key="1">
    <source>
        <dbReference type="ARBA" id="ARBA00022723"/>
    </source>
</evidence>
<dbReference type="GeneTree" id="ENSGT00960000189536"/>
<dbReference type="Ensembl" id="ENSSMRT00000031268.1">
    <property type="protein sequence ID" value="ENSSMRP00000026764.1"/>
    <property type="gene ID" value="ENSSMRG00000020655.1"/>
</dbReference>
<keyword evidence="3" id="KW-0862">Zinc</keyword>
<feature type="compositionally biased region" description="Low complexity" evidence="4">
    <location>
        <begin position="158"/>
        <end position="180"/>
    </location>
</feature>
<feature type="region of interest" description="Disordered" evidence="4">
    <location>
        <begin position="1"/>
        <end position="35"/>
    </location>
</feature>
<sequence>MGQHRAWGGDGSDTQTEPAASGPSPAKRGHHGSPKGSIVWRHFELCPDAPNYAACNHCKAQVSRGQNVRSLGTTALWSHLKSQNPDVLPPTDSSRPSMPGSSPVGAVSTTWQTQLPEEWLQKLRGKWGGSFPADELPRWRECLVQAARRVQSERLGQAPESAAPVLSASPASSGGSSPVASISIRPSSAVSEASHKVCREFEVFSFSDMSLKWRKPITLNSAEQSILQGKWEARTRCHPSLGKASPNLAGFRSCCPEVSVCSTDICAEREGVLRGW</sequence>
<protein>
    <recommendedName>
        <fullName evidence="5">BED-type domain-containing protein</fullName>
    </recommendedName>
</protein>
<reference evidence="6" key="2">
    <citation type="submission" date="2025-09" db="UniProtKB">
        <authorList>
            <consortium name="Ensembl"/>
        </authorList>
    </citation>
    <scope>IDENTIFICATION</scope>
</reference>
<feature type="compositionally biased region" description="Polar residues" evidence="4">
    <location>
        <begin position="81"/>
        <end position="100"/>
    </location>
</feature>
<dbReference type="InterPro" id="IPR003656">
    <property type="entry name" value="Znf_BED"/>
</dbReference>